<accession>I3TFE1</accession>
<feature type="transmembrane region" description="Helical" evidence="7">
    <location>
        <begin position="148"/>
        <end position="169"/>
    </location>
</feature>
<dbReference type="AlphaFoldDB" id="I3TFE1"/>
<evidence type="ECO:0000256" key="5">
    <source>
        <dbReference type="ARBA" id="ARBA00022989"/>
    </source>
</evidence>
<dbReference type="CDD" id="cd06261">
    <property type="entry name" value="TM_PBP2"/>
    <property type="match status" value="1"/>
</dbReference>
<dbReference type="InterPro" id="IPR045621">
    <property type="entry name" value="BPD_transp_1_N"/>
</dbReference>
<dbReference type="HOGENOM" id="CLU_036879_1_0_2"/>
<dbReference type="SUPFAM" id="SSF161098">
    <property type="entry name" value="MetI-like"/>
    <property type="match status" value="1"/>
</dbReference>
<dbReference type="GO" id="GO:0055085">
    <property type="term" value="P:transmembrane transport"/>
    <property type="evidence" value="ECO:0007669"/>
    <property type="project" value="InterPro"/>
</dbReference>
<name>I3TFE1_THEC1</name>
<feature type="transmembrane region" description="Helical" evidence="7">
    <location>
        <begin position="249"/>
        <end position="273"/>
    </location>
</feature>
<dbReference type="PROSITE" id="PS50928">
    <property type="entry name" value="ABC_TM1"/>
    <property type="match status" value="1"/>
</dbReference>
<keyword evidence="2 7" id="KW-0813">Transport</keyword>
<sequence length="326" mass="36478">MGRLAYFLVRKAIARFVTFFVILTLTFVIPRLLPGGAFAYLVANPSVPPDMRNVLIHEFGLDKPIWEQYAIFLRQFFTTGNLGISFSRLEPVSQVIMEALPWTVSLVTVSLLVSAAIGMLSGMYAAYKRGGRFDTASMSVFMFVRSMPGFWLGMVLLIVFGFYLGWAPLYGAYTYGATYTSPWERVADILYHMWLPMLTLIVLTIPGYHILMRNSVVNILGEDYIVVATAKGLSDRQLLLRHAFRPASLPVVTSLAIDVGFSISGVMLIENVFSIPGVGRLAYQAVYQQDYPLLLGIVVYTSALTLFLVTVVEVMYSFIDPRVRLE</sequence>
<comment type="similarity">
    <text evidence="7">Belongs to the binding-protein-dependent transport system permease family.</text>
</comment>
<feature type="transmembrane region" description="Helical" evidence="7">
    <location>
        <begin position="293"/>
        <end position="319"/>
    </location>
</feature>
<dbReference type="Proteomes" id="UP000005270">
    <property type="component" value="Chromosome"/>
</dbReference>
<evidence type="ECO:0000259" key="8">
    <source>
        <dbReference type="PROSITE" id="PS50928"/>
    </source>
</evidence>
<feature type="transmembrane region" description="Helical" evidence="7">
    <location>
        <begin position="12"/>
        <end position="33"/>
    </location>
</feature>
<evidence type="ECO:0000313" key="10">
    <source>
        <dbReference type="Proteomes" id="UP000005270"/>
    </source>
</evidence>
<evidence type="ECO:0000256" key="1">
    <source>
        <dbReference type="ARBA" id="ARBA00004651"/>
    </source>
</evidence>
<feature type="transmembrane region" description="Helical" evidence="7">
    <location>
        <begin position="189"/>
        <end position="211"/>
    </location>
</feature>
<keyword evidence="3" id="KW-1003">Cell membrane</keyword>
<organism evidence="9 10">
    <name type="scientific">Thermogladius calderae (strain DSM 22663 / VKM B-2946 / 1633)</name>
    <dbReference type="NCBI Taxonomy" id="1184251"/>
    <lineage>
        <taxon>Archaea</taxon>
        <taxon>Thermoproteota</taxon>
        <taxon>Thermoprotei</taxon>
        <taxon>Desulfurococcales</taxon>
        <taxon>Desulfurococcaceae</taxon>
        <taxon>Thermogladius</taxon>
    </lineage>
</organism>
<evidence type="ECO:0000256" key="7">
    <source>
        <dbReference type="RuleBase" id="RU363032"/>
    </source>
</evidence>
<feature type="transmembrane region" description="Helical" evidence="7">
    <location>
        <begin position="99"/>
        <end position="127"/>
    </location>
</feature>
<dbReference type="Pfam" id="PF00528">
    <property type="entry name" value="BPD_transp_1"/>
    <property type="match status" value="1"/>
</dbReference>
<dbReference type="STRING" id="1184251.TCELL_1056"/>
<dbReference type="RefSeq" id="WP_014737729.1">
    <property type="nucleotide sequence ID" value="NC_017954.1"/>
</dbReference>
<keyword evidence="5 7" id="KW-1133">Transmembrane helix</keyword>
<keyword evidence="6 7" id="KW-0472">Membrane</keyword>
<evidence type="ECO:0000256" key="6">
    <source>
        <dbReference type="ARBA" id="ARBA00023136"/>
    </source>
</evidence>
<evidence type="ECO:0000256" key="2">
    <source>
        <dbReference type="ARBA" id="ARBA00022448"/>
    </source>
</evidence>
<dbReference type="InterPro" id="IPR035906">
    <property type="entry name" value="MetI-like_sf"/>
</dbReference>
<dbReference type="InterPro" id="IPR000515">
    <property type="entry name" value="MetI-like"/>
</dbReference>
<proteinExistence type="inferred from homology"/>
<evidence type="ECO:0000256" key="3">
    <source>
        <dbReference type="ARBA" id="ARBA00022475"/>
    </source>
</evidence>
<keyword evidence="4 7" id="KW-0812">Transmembrane</keyword>
<dbReference type="PANTHER" id="PTHR43376:SF1">
    <property type="entry name" value="OLIGOPEPTIDE TRANSPORT SYSTEM PERMEASE PROTEIN"/>
    <property type="match status" value="1"/>
</dbReference>
<protein>
    <submittedName>
        <fullName evidence="9">Binding-protein-dependent transport systems inner membrane component</fullName>
    </submittedName>
</protein>
<dbReference type="PANTHER" id="PTHR43376">
    <property type="entry name" value="OLIGOPEPTIDE TRANSPORT SYSTEM PERMEASE PROTEIN"/>
    <property type="match status" value="1"/>
</dbReference>
<evidence type="ECO:0000256" key="4">
    <source>
        <dbReference type="ARBA" id="ARBA00022692"/>
    </source>
</evidence>
<dbReference type="Gene3D" id="1.10.3720.10">
    <property type="entry name" value="MetI-like"/>
    <property type="match status" value="1"/>
</dbReference>
<evidence type="ECO:0000313" key="9">
    <source>
        <dbReference type="EMBL" id="AFK51479.1"/>
    </source>
</evidence>
<dbReference type="EMBL" id="CP003531">
    <property type="protein sequence ID" value="AFK51479.1"/>
    <property type="molecule type" value="Genomic_DNA"/>
</dbReference>
<dbReference type="FunCoup" id="I3TFE1">
    <property type="interactions" value="19"/>
</dbReference>
<comment type="subcellular location">
    <subcellularLocation>
        <location evidence="1 7">Cell membrane</location>
        <topology evidence="1 7">Multi-pass membrane protein</topology>
    </subcellularLocation>
</comment>
<feature type="domain" description="ABC transmembrane type-1" evidence="8">
    <location>
        <begin position="100"/>
        <end position="316"/>
    </location>
</feature>
<dbReference type="InParanoid" id="I3TFE1"/>
<dbReference type="KEGG" id="thg:TCELL_1056"/>
<keyword evidence="10" id="KW-1185">Reference proteome</keyword>
<dbReference type="OrthoDB" id="44105at2157"/>
<dbReference type="GO" id="GO:0005886">
    <property type="term" value="C:plasma membrane"/>
    <property type="evidence" value="ECO:0007669"/>
    <property type="project" value="UniProtKB-SubCell"/>
</dbReference>
<dbReference type="eggNOG" id="arCOG00751">
    <property type="taxonomic scope" value="Archaea"/>
</dbReference>
<reference evidence="9 10" key="1">
    <citation type="journal article" date="2012" name="J. Bacteriol.">
        <title>Complete genome sequence of the hyperthermophilic cellulolytic Crenarchaeon 'Thermogladius cellulolyticus' 1633.</title>
        <authorList>
            <person name="Mardanov A.V."/>
            <person name="Kochetkova T.V."/>
            <person name="Beletsky A.V."/>
            <person name="Bonch-Osmolovskaya E.A."/>
            <person name="Ravin N.V."/>
            <person name="Skryabin K.G."/>
        </authorList>
    </citation>
    <scope>NUCLEOTIDE SEQUENCE [LARGE SCALE GENOMIC DNA]</scope>
    <source>
        <strain evidence="10">DSM 22663 / VKM B-2946 / 1633</strain>
    </source>
</reference>
<dbReference type="GeneID" id="13013375"/>
<dbReference type="Pfam" id="PF19300">
    <property type="entry name" value="BPD_transp_1_N"/>
    <property type="match status" value="1"/>
</dbReference>
<gene>
    <name evidence="9" type="ordered locus">TCELL_1056</name>
</gene>